<accession>A0A9W6HNT5</accession>
<dbReference type="EMBL" id="BSER01000009">
    <property type="protein sequence ID" value="GLJ95980.1"/>
    <property type="molecule type" value="Genomic_DNA"/>
</dbReference>
<name>A0A9W6HNT5_9MICO</name>
<evidence type="ECO:0000313" key="2">
    <source>
        <dbReference type="Proteomes" id="UP001142291"/>
    </source>
</evidence>
<evidence type="ECO:0008006" key="3">
    <source>
        <dbReference type="Google" id="ProtNLM"/>
    </source>
</evidence>
<proteinExistence type="predicted"/>
<comment type="caution">
    <text evidence="1">The sequence shown here is derived from an EMBL/GenBank/DDBJ whole genome shotgun (WGS) entry which is preliminary data.</text>
</comment>
<reference evidence="1" key="1">
    <citation type="journal article" date="2014" name="Int. J. Syst. Evol. Microbiol.">
        <title>Complete genome sequence of Corynebacterium casei LMG S-19264T (=DSM 44701T), isolated from a smear-ripened cheese.</title>
        <authorList>
            <consortium name="US DOE Joint Genome Institute (JGI-PGF)"/>
            <person name="Walter F."/>
            <person name="Albersmeier A."/>
            <person name="Kalinowski J."/>
            <person name="Ruckert C."/>
        </authorList>
    </citation>
    <scope>NUCLEOTIDE SEQUENCE</scope>
    <source>
        <strain evidence="1">VKM Ac-1940</strain>
    </source>
</reference>
<dbReference type="AlphaFoldDB" id="A0A9W6HNT5"/>
<dbReference type="RefSeq" id="WP_204963573.1">
    <property type="nucleotide sequence ID" value="NZ_BAAAUR010000001.1"/>
</dbReference>
<gene>
    <name evidence="1" type="ORF">GCM10017591_20430</name>
</gene>
<sequence>MGMTVADLKAYVSSDLAFASKDESFVAACWEEAIALIAQHVGSVPVPEAIRDRAVLEVGAELYHRRRAPNGITQFATPDGNGGGIRVARDPMIAARDMLAPFLPRGIA</sequence>
<evidence type="ECO:0000313" key="1">
    <source>
        <dbReference type="EMBL" id="GLJ95980.1"/>
    </source>
</evidence>
<protein>
    <recommendedName>
        <fullName evidence="3">Phage gp6-like head-tail connector protein</fullName>
    </recommendedName>
</protein>
<organism evidence="1 2">
    <name type="scientific">Microbacterium dextranolyticum</name>
    <dbReference type="NCBI Taxonomy" id="36806"/>
    <lineage>
        <taxon>Bacteria</taxon>
        <taxon>Bacillati</taxon>
        <taxon>Actinomycetota</taxon>
        <taxon>Actinomycetes</taxon>
        <taxon>Micrococcales</taxon>
        <taxon>Microbacteriaceae</taxon>
        <taxon>Microbacterium</taxon>
    </lineage>
</organism>
<keyword evidence="2" id="KW-1185">Reference proteome</keyword>
<reference evidence="1" key="2">
    <citation type="submission" date="2023-01" db="EMBL/GenBank/DDBJ databases">
        <authorList>
            <person name="Sun Q."/>
            <person name="Evtushenko L."/>
        </authorList>
    </citation>
    <scope>NUCLEOTIDE SEQUENCE</scope>
    <source>
        <strain evidence="1">VKM Ac-1940</strain>
    </source>
</reference>
<dbReference type="Proteomes" id="UP001142291">
    <property type="component" value="Unassembled WGS sequence"/>
</dbReference>